<dbReference type="InterPro" id="IPR008969">
    <property type="entry name" value="CarboxyPept-like_regulatory"/>
</dbReference>
<comment type="caution">
    <text evidence="13">The sequence shown here is derived from an EMBL/GenBank/DDBJ whole genome shotgun (WGS) entry which is preliminary data.</text>
</comment>
<evidence type="ECO:0000256" key="7">
    <source>
        <dbReference type="ARBA" id="ARBA00023237"/>
    </source>
</evidence>
<dbReference type="Gene3D" id="2.60.40.1120">
    <property type="entry name" value="Carboxypeptidase-like, regulatory domain"/>
    <property type="match status" value="1"/>
</dbReference>
<dbReference type="GO" id="GO:0009279">
    <property type="term" value="C:cell outer membrane"/>
    <property type="evidence" value="ECO:0007669"/>
    <property type="project" value="UniProtKB-SubCell"/>
</dbReference>
<comment type="subcellular location">
    <subcellularLocation>
        <location evidence="1 8">Cell outer membrane</location>
        <topology evidence="1 8">Multi-pass membrane protein</topology>
    </subcellularLocation>
</comment>
<evidence type="ECO:0000256" key="10">
    <source>
        <dbReference type="SAM" id="SignalP"/>
    </source>
</evidence>
<keyword evidence="5 9" id="KW-0798">TonB box</keyword>
<dbReference type="EMBL" id="SGXA01000001">
    <property type="protein sequence ID" value="RZS74886.1"/>
    <property type="molecule type" value="Genomic_DNA"/>
</dbReference>
<evidence type="ECO:0000256" key="1">
    <source>
        <dbReference type="ARBA" id="ARBA00004571"/>
    </source>
</evidence>
<dbReference type="GO" id="GO:0015344">
    <property type="term" value="F:siderophore uptake transmembrane transporter activity"/>
    <property type="evidence" value="ECO:0007669"/>
    <property type="project" value="TreeGrafter"/>
</dbReference>
<evidence type="ECO:0000256" key="5">
    <source>
        <dbReference type="ARBA" id="ARBA00023077"/>
    </source>
</evidence>
<evidence type="ECO:0000259" key="11">
    <source>
        <dbReference type="Pfam" id="PF00593"/>
    </source>
</evidence>
<reference evidence="13 14" key="1">
    <citation type="submission" date="2019-02" db="EMBL/GenBank/DDBJ databases">
        <title>Genomic Encyclopedia of Type Strains, Phase IV (KMG-IV): sequencing the most valuable type-strain genomes for metagenomic binning, comparative biology and taxonomic classification.</title>
        <authorList>
            <person name="Goeker M."/>
        </authorList>
    </citation>
    <scope>NUCLEOTIDE SEQUENCE [LARGE SCALE GENOMIC DNA]</scope>
    <source>
        <strain evidence="13 14">DSM 18116</strain>
    </source>
</reference>
<dbReference type="InterPro" id="IPR039426">
    <property type="entry name" value="TonB-dep_rcpt-like"/>
</dbReference>
<keyword evidence="2 8" id="KW-0813">Transport</keyword>
<dbReference type="SUPFAM" id="SSF49464">
    <property type="entry name" value="Carboxypeptidase regulatory domain-like"/>
    <property type="match status" value="1"/>
</dbReference>
<evidence type="ECO:0000259" key="12">
    <source>
        <dbReference type="Pfam" id="PF07715"/>
    </source>
</evidence>
<keyword evidence="13" id="KW-0675">Receptor</keyword>
<gene>
    <name evidence="13" type="ORF">EV199_0737</name>
</gene>
<dbReference type="Gene3D" id="2.40.170.20">
    <property type="entry name" value="TonB-dependent receptor, beta-barrel domain"/>
    <property type="match status" value="1"/>
</dbReference>
<comment type="similarity">
    <text evidence="8 9">Belongs to the TonB-dependent receptor family.</text>
</comment>
<accession>A0A4V2F1T4</accession>
<dbReference type="OrthoDB" id="9760333at2"/>
<evidence type="ECO:0000256" key="4">
    <source>
        <dbReference type="ARBA" id="ARBA00022692"/>
    </source>
</evidence>
<dbReference type="PANTHER" id="PTHR30069">
    <property type="entry name" value="TONB-DEPENDENT OUTER MEMBRANE RECEPTOR"/>
    <property type="match status" value="1"/>
</dbReference>
<dbReference type="InterPro" id="IPR012910">
    <property type="entry name" value="Plug_dom"/>
</dbReference>
<dbReference type="SUPFAM" id="SSF56935">
    <property type="entry name" value="Porins"/>
    <property type="match status" value="1"/>
</dbReference>
<dbReference type="PANTHER" id="PTHR30069:SF57">
    <property type="entry name" value="TONB-DEPENDENT RECEPTOR"/>
    <property type="match status" value="1"/>
</dbReference>
<evidence type="ECO:0000256" key="3">
    <source>
        <dbReference type="ARBA" id="ARBA00022452"/>
    </source>
</evidence>
<dbReference type="Gene3D" id="2.170.130.10">
    <property type="entry name" value="TonB-dependent receptor, plug domain"/>
    <property type="match status" value="1"/>
</dbReference>
<dbReference type="Pfam" id="PF07715">
    <property type="entry name" value="Plug"/>
    <property type="match status" value="1"/>
</dbReference>
<organism evidence="13 14">
    <name type="scientific">Pseudobacter ginsenosidimutans</name>
    <dbReference type="NCBI Taxonomy" id="661488"/>
    <lineage>
        <taxon>Bacteria</taxon>
        <taxon>Pseudomonadati</taxon>
        <taxon>Bacteroidota</taxon>
        <taxon>Chitinophagia</taxon>
        <taxon>Chitinophagales</taxon>
        <taxon>Chitinophagaceae</taxon>
        <taxon>Pseudobacter</taxon>
    </lineage>
</organism>
<evidence type="ECO:0000256" key="6">
    <source>
        <dbReference type="ARBA" id="ARBA00023136"/>
    </source>
</evidence>
<evidence type="ECO:0000313" key="14">
    <source>
        <dbReference type="Proteomes" id="UP000293874"/>
    </source>
</evidence>
<proteinExistence type="inferred from homology"/>
<protein>
    <submittedName>
        <fullName evidence="13">Outer membrane receptor for ferrienterochelin and colicins</fullName>
    </submittedName>
</protein>
<feature type="chain" id="PRO_5020708725" evidence="10">
    <location>
        <begin position="20"/>
        <end position="769"/>
    </location>
</feature>
<dbReference type="Pfam" id="PF00593">
    <property type="entry name" value="TonB_dep_Rec_b-barrel"/>
    <property type="match status" value="1"/>
</dbReference>
<sequence>MKQLTSLLLLLIVSVQSMAQFSSISGTVRDKATGEALPGTVIACNGKKTLAGNDGRFLINLSAAAANPAIIVSRIGYRTDTIEYTGTHLSVLLEASSQVLTDVVVTGTMKAVQKTASPVPVEVYTPQFFRRNPTPTIFDALQQVNGVRPQLNCNVCNTGDIHINGLEGPYTMVLIDGMPIVSSLGSVYGLSGIPNSLVERIEVVKGPASSLYGSEAIGGLINVITKNPVKAPLVSVDLMATSWKEYNVDLGVKYKATNKITGLLGANYFNFNNRVDRNDDNFTDVTLQNRISVFNKFSFERKNNRQANLAARYVYEDRWGGDMRWNKSFRGGDSLYGESIYTSRVELIGNYQLPVSEKLMFSWSYNSHVQRSAYGNTIFNARQQVAFGQLTWDKTLGNHDLLVGSVFRYTDYDDNTTATLDTFTMKNKPDRTPLPGIFVQDELSIGSNHKLLAGIRWDHHPVHGNIFTPRIAWKWSASSNDVIRLNAGTGFRVVNLFTEDHAALTGARAVEIEDELEPERSYNVNLNYVKRIYTRSFWLTLDASTWYTHFTNRIIPDYETNTDKIIYGNLDGYSVSKGVSVNAEAGFTNGLKANLGITVMDVTITENDDMGAKETKRQLLTEKWTGNWSLSYAFRKGGWSMDYTGNIYGPMLLPLLGDLDPRKPKSPAWSIQNIQVTKKLKHGIEVYGGVKNLLNWTPAKGNPFLIARAHDPFDKKVVRDDNTGVIINPGNNGDPNPYLLTFDPNYVYAPNQGIRGFVGIRWVITNGDK</sequence>
<dbReference type="InterPro" id="IPR037066">
    <property type="entry name" value="Plug_dom_sf"/>
</dbReference>
<dbReference type="Proteomes" id="UP000293874">
    <property type="component" value="Unassembled WGS sequence"/>
</dbReference>
<evidence type="ECO:0000256" key="9">
    <source>
        <dbReference type="RuleBase" id="RU003357"/>
    </source>
</evidence>
<keyword evidence="10" id="KW-0732">Signal</keyword>
<feature type="domain" description="TonB-dependent receptor plug" evidence="12">
    <location>
        <begin position="115"/>
        <end position="219"/>
    </location>
</feature>
<keyword evidence="3 8" id="KW-1134">Transmembrane beta strand</keyword>
<keyword evidence="14" id="KW-1185">Reference proteome</keyword>
<keyword evidence="4 8" id="KW-0812">Transmembrane</keyword>
<dbReference type="RefSeq" id="WP_130539312.1">
    <property type="nucleotide sequence ID" value="NZ_CP042431.1"/>
</dbReference>
<evidence type="ECO:0000313" key="13">
    <source>
        <dbReference type="EMBL" id="RZS74886.1"/>
    </source>
</evidence>
<evidence type="ECO:0000256" key="2">
    <source>
        <dbReference type="ARBA" id="ARBA00022448"/>
    </source>
</evidence>
<dbReference type="InterPro" id="IPR000531">
    <property type="entry name" value="Beta-barrel_TonB"/>
</dbReference>
<dbReference type="AlphaFoldDB" id="A0A4V2F1T4"/>
<feature type="signal peptide" evidence="10">
    <location>
        <begin position="1"/>
        <end position="19"/>
    </location>
</feature>
<keyword evidence="7 8" id="KW-0998">Cell outer membrane</keyword>
<dbReference type="PROSITE" id="PS52016">
    <property type="entry name" value="TONB_DEPENDENT_REC_3"/>
    <property type="match status" value="1"/>
</dbReference>
<keyword evidence="6 8" id="KW-0472">Membrane</keyword>
<feature type="domain" description="TonB-dependent receptor-like beta-barrel" evidence="11">
    <location>
        <begin position="260"/>
        <end position="693"/>
    </location>
</feature>
<evidence type="ECO:0000256" key="8">
    <source>
        <dbReference type="PROSITE-ProRule" id="PRU01360"/>
    </source>
</evidence>
<dbReference type="InterPro" id="IPR036942">
    <property type="entry name" value="Beta-barrel_TonB_sf"/>
</dbReference>
<name>A0A4V2F1T4_9BACT</name>
<dbReference type="GO" id="GO:0044718">
    <property type="term" value="P:siderophore transmembrane transport"/>
    <property type="evidence" value="ECO:0007669"/>
    <property type="project" value="TreeGrafter"/>
</dbReference>